<sequence>KQDDDRNFKEQITNKNQQISQLKDNQTNLRQSLNDLQEQNKELITEKGKLTQELQAKNN</sequence>
<keyword evidence="3" id="KW-1185">Reference proteome</keyword>
<comment type="caution">
    <text evidence="2">The sequence shown here is derived from an EMBL/GenBank/DDBJ whole genome shotgun (WGS) entry which is preliminary data.</text>
</comment>
<proteinExistence type="predicted"/>
<evidence type="ECO:0000313" key="3">
    <source>
        <dbReference type="Proteomes" id="UP000789901"/>
    </source>
</evidence>
<dbReference type="EMBL" id="CAJVQB010108409">
    <property type="protein sequence ID" value="CAG8851875.1"/>
    <property type="molecule type" value="Genomic_DNA"/>
</dbReference>
<evidence type="ECO:0000256" key="1">
    <source>
        <dbReference type="SAM" id="MobiDB-lite"/>
    </source>
</evidence>
<dbReference type="Proteomes" id="UP000789901">
    <property type="component" value="Unassembled WGS sequence"/>
</dbReference>
<name>A0ABN7XA74_GIGMA</name>
<organism evidence="2 3">
    <name type="scientific">Gigaspora margarita</name>
    <dbReference type="NCBI Taxonomy" id="4874"/>
    <lineage>
        <taxon>Eukaryota</taxon>
        <taxon>Fungi</taxon>
        <taxon>Fungi incertae sedis</taxon>
        <taxon>Mucoromycota</taxon>
        <taxon>Glomeromycotina</taxon>
        <taxon>Glomeromycetes</taxon>
        <taxon>Diversisporales</taxon>
        <taxon>Gigasporaceae</taxon>
        <taxon>Gigaspora</taxon>
    </lineage>
</organism>
<feature type="non-terminal residue" evidence="2">
    <location>
        <position position="1"/>
    </location>
</feature>
<accession>A0ABN7XA74</accession>
<feature type="compositionally biased region" description="Polar residues" evidence="1">
    <location>
        <begin position="10"/>
        <end position="24"/>
    </location>
</feature>
<reference evidence="2 3" key="1">
    <citation type="submission" date="2021-06" db="EMBL/GenBank/DDBJ databases">
        <authorList>
            <person name="Kallberg Y."/>
            <person name="Tangrot J."/>
            <person name="Rosling A."/>
        </authorList>
    </citation>
    <scope>NUCLEOTIDE SEQUENCE [LARGE SCALE GENOMIC DNA]</scope>
    <source>
        <strain evidence="2 3">120-4 pot B 10/14</strain>
    </source>
</reference>
<protein>
    <submittedName>
        <fullName evidence="2">7067_t:CDS:1</fullName>
    </submittedName>
</protein>
<evidence type="ECO:0000313" key="2">
    <source>
        <dbReference type="EMBL" id="CAG8851875.1"/>
    </source>
</evidence>
<feature type="region of interest" description="Disordered" evidence="1">
    <location>
        <begin position="1"/>
        <end position="24"/>
    </location>
</feature>
<gene>
    <name evidence="2" type="ORF">GMARGA_LOCUS40964</name>
</gene>